<accession>A0ABX6J3X8</accession>
<keyword evidence="2" id="KW-1185">Reference proteome</keyword>
<organism evidence="1 2">
    <name type="scientific">Blautia producta ATCC 27340 = DSM 2950</name>
    <dbReference type="NCBI Taxonomy" id="1121114"/>
    <lineage>
        <taxon>Bacteria</taxon>
        <taxon>Bacillati</taxon>
        <taxon>Bacillota</taxon>
        <taxon>Clostridia</taxon>
        <taxon>Lachnospirales</taxon>
        <taxon>Lachnospiraceae</taxon>
        <taxon>Blautia</taxon>
    </lineage>
</organism>
<dbReference type="EMBL" id="CP048626">
    <property type="protein sequence ID" value="QIB53361.1"/>
    <property type="molecule type" value="Genomic_DNA"/>
</dbReference>
<evidence type="ECO:0000313" key="1">
    <source>
        <dbReference type="EMBL" id="QIB53361.1"/>
    </source>
</evidence>
<proteinExistence type="predicted"/>
<dbReference type="Proteomes" id="UP000464715">
    <property type="component" value="Chromosome"/>
</dbReference>
<sequence>MTTKMFGIGKPEKIISIHVTAKVTTNGFTAFLMLFHDFNPRHREGDDSLWIHSGGRQGKHFNPRHREGDDPLARDTRIGVVISIHVTAKVTTGEAVPAPCGIHISIHVTAKVTTYRLEN</sequence>
<evidence type="ECO:0000313" key="2">
    <source>
        <dbReference type="Proteomes" id="UP000464715"/>
    </source>
</evidence>
<name>A0ABX6J3X8_9FIRM</name>
<protein>
    <submittedName>
        <fullName evidence="1">Uncharacterized protein</fullName>
    </submittedName>
</protein>
<reference evidence="1 2" key="1">
    <citation type="submission" date="2020-02" db="EMBL/GenBank/DDBJ databases">
        <title>Complete genome sequence of Blautia producta JCM 1471(T).</title>
        <authorList>
            <person name="Tourlousse D.M."/>
            <person name="Sakamoto M."/>
            <person name="Miura T."/>
            <person name="Narita K."/>
            <person name="Ohashi A."/>
            <person name="Uchino Y."/>
            <person name="Yamazoe A."/>
            <person name="Kameyama K."/>
            <person name="Terauchi J."/>
            <person name="Ohkuma M."/>
            <person name="Kawasaki H."/>
            <person name="Sekiguchi Y."/>
        </authorList>
    </citation>
    <scope>NUCLEOTIDE SEQUENCE [LARGE SCALE GENOMIC DNA]</scope>
    <source>
        <strain evidence="1 2">JCM 1471</strain>
    </source>
</reference>
<gene>
    <name evidence="1" type="ORF">GXM18_11985</name>
</gene>